<feature type="signal peptide" evidence="4">
    <location>
        <begin position="1"/>
        <end position="19"/>
    </location>
</feature>
<evidence type="ECO:0000259" key="5">
    <source>
        <dbReference type="Pfam" id="PF07715"/>
    </source>
</evidence>
<feature type="chain" id="PRO_5002428270" evidence="4">
    <location>
        <begin position="20"/>
        <end position="781"/>
    </location>
</feature>
<keyword evidence="7" id="KW-1185">Reference proteome</keyword>
<proteinExistence type="predicted"/>
<evidence type="ECO:0000313" key="7">
    <source>
        <dbReference type="Proteomes" id="UP000032900"/>
    </source>
</evidence>
<organism evidence="6 7">
    <name type="scientific">Geofilum rubicundum JCM 15548</name>
    <dbReference type="NCBI Taxonomy" id="1236989"/>
    <lineage>
        <taxon>Bacteria</taxon>
        <taxon>Pseudomonadati</taxon>
        <taxon>Bacteroidota</taxon>
        <taxon>Bacteroidia</taxon>
        <taxon>Marinilabiliales</taxon>
        <taxon>Marinilabiliaceae</taxon>
        <taxon>Geofilum</taxon>
    </lineage>
</organism>
<reference evidence="6 7" key="1">
    <citation type="journal article" date="2015" name="Microbes Environ.">
        <title>Distribution and evolution of nitrogen fixation genes in the phylum bacteroidetes.</title>
        <authorList>
            <person name="Inoue J."/>
            <person name="Oshima K."/>
            <person name="Suda W."/>
            <person name="Sakamoto M."/>
            <person name="Iino T."/>
            <person name="Noda S."/>
            <person name="Hongoh Y."/>
            <person name="Hattori M."/>
            <person name="Ohkuma M."/>
        </authorList>
    </citation>
    <scope>NUCLEOTIDE SEQUENCE [LARGE SCALE GENOMIC DNA]</scope>
    <source>
        <strain evidence="6">JCM 15548</strain>
    </source>
</reference>
<dbReference type="Gene3D" id="2.170.130.10">
    <property type="entry name" value="TonB-dependent receptor, plug domain"/>
    <property type="match status" value="1"/>
</dbReference>
<dbReference type="Pfam" id="PF07715">
    <property type="entry name" value="Plug"/>
    <property type="match status" value="1"/>
</dbReference>
<protein>
    <submittedName>
        <fullName evidence="6">TonB-dependent receptor</fullName>
    </submittedName>
</protein>
<dbReference type="GO" id="GO:0009279">
    <property type="term" value="C:cell outer membrane"/>
    <property type="evidence" value="ECO:0007669"/>
    <property type="project" value="UniProtKB-SubCell"/>
</dbReference>
<keyword evidence="3" id="KW-0998">Cell outer membrane</keyword>
<evidence type="ECO:0000313" key="6">
    <source>
        <dbReference type="EMBL" id="GAO28119.1"/>
    </source>
</evidence>
<dbReference type="AlphaFoldDB" id="A0A0E9LS90"/>
<dbReference type="Pfam" id="PF13715">
    <property type="entry name" value="CarbopepD_reg_2"/>
    <property type="match status" value="1"/>
</dbReference>
<dbReference type="InterPro" id="IPR036942">
    <property type="entry name" value="Beta-barrel_TonB_sf"/>
</dbReference>
<keyword evidence="2" id="KW-0472">Membrane</keyword>
<evidence type="ECO:0000256" key="1">
    <source>
        <dbReference type="ARBA" id="ARBA00004442"/>
    </source>
</evidence>
<sequence>MIRYLLKIFLLLTSPFLYGQIPSTNGSVVVSGYITDAISGEILPGATVIIQGTGKGTSTNAYGYYSLTIDGEQTLTAAFVGYSEKSIPINTNEAELRLPIQLDPHTQELSEVEISALDRNEQRKTPLMGIKKLDAATIKSLPVLFGETDPLKTLQLLPGIAATSEGASGFSVRGGNPDQNLLLLDEAIVYNGGHLLGFFSIFNNDAIKEVTVYKGDLPASAGGRIASLVDIRTRDGNLTQWQGAGGIGLISSRLTLDGPLIENKSALLISGRRTYVDLFLPLSSDENIQQSQLYFYDLNLKANYILGDNDRIFLSAYHGLDAFYNDDARMDFGNSTLSLRWNHLFSPKIFSHLSLVHSQYNYYLGSTGDEIENIDWRSNLTDYSLKYDFTYYPKAGDQVNFGLQSIFHTIQPAHISSPDPASTLQEIKVPSARSLEHGLYYGHTFQPAPRWTARYGFRLSLFQNVGKGQSFRFDDRFNITDTLQHRRGEIYNQYFGLEPRAGISWLATPHITLKSSYSQTRQYIHLASNSTSSTPLDVWFTSSPNIRPQIAHQFSVGANYLSTNNQWQHTLELYYKKSRQAIDFKDHPNLLLNEALEAEIRPGNARSKGLEWMSQYTGNRITGWIAYTLSRSERQSQWINNARPYLSPYDHLHDLTIVGSYQINDRLTIAGNWVYFTGNPVTLPVGRFDFQGGVVPFYSERNAERMPDYHRMDLSLTWRETPKPGKKWQGEWNFSVYNLYGRKNAWTINFVGDDDLDAYYKEAEKTYLFSVVPSITYNIKF</sequence>
<comment type="subcellular location">
    <subcellularLocation>
        <location evidence="1">Cell outer membrane</location>
    </subcellularLocation>
</comment>
<comment type="caution">
    <text evidence="6">The sequence shown here is derived from an EMBL/GenBank/DDBJ whole genome shotgun (WGS) entry which is preliminary data.</text>
</comment>
<evidence type="ECO:0000256" key="4">
    <source>
        <dbReference type="SAM" id="SignalP"/>
    </source>
</evidence>
<accession>A0A0E9LS90</accession>
<keyword evidence="6" id="KW-0675">Receptor</keyword>
<dbReference type="STRING" id="1236989.JCM15548_180"/>
<dbReference type="RefSeq" id="WP_227625273.1">
    <property type="nucleotide sequence ID" value="NZ_BAZW01000001.1"/>
</dbReference>
<keyword evidence="4" id="KW-0732">Signal</keyword>
<dbReference type="InterPro" id="IPR008969">
    <property type="entry name" value="CarboxyPept-like_regulatory"/>
</dbReference>
<name>A0A0E9LS90_9BACT</name>
<dbReference type="SUPFAM" id="SSF49464">
    <property type="entry name" value="Carboxypeptidase regulatory domain-like"/>
    <property type="match status" value="1"/>
</dbReference>
<dbReference type="InterPro" id="IPR037066">
    <property type="entry name" value="Plug_dom_sf"/>
</dbReference>
<dbReference type="Gene3D" id="2.60.40.1120">
    <property type="entry name" value="Carboxypeptidase-like, regulatory domain"/>
    <property type="match status" value="1"/>
</dbReference>
<gene>
    <name evidence="6" type="ORF">JCM15548_180</name>
</gene>
<feature type="domain" description="TonB-dependent receptor plug" evidence="5">
    <location>
        <begin position="147"/>
        <end position="223"/>
    </location>
</feature>
<evidence type="ECO:0000256" key="2">
    <source>
        <dbReference type="ARBA" id="ARBA00023136"/>
    </source>
</evidence>
<dbReference type="EMBL" id="BAZW01000001">
    <property type="protein sequence ID" value="GAO28119.1"/>
    <property type="molecule type" value="Genomic_DNA"/>
</dbReference>
<dbReference type="SUPFAM" id="SSF56935">
    <property type="entry name" value="Porins"/>
    <property type="match status" value="1"/>
</dbReference>
<dbReference type="InterPro" id="IPR012910">
    <property type="entry name" value="Plug_dom"/>
</dbReference>
<dbReference type="Gene3D" id="2.40.170.20">
    <property type="entry name" value="TonB-dependent receptor, beta-barrel domain"/>
    <property type="match status" value="1"/>
</dbReference>
<evidence type="ECO:0000256" key="3">
    <source>
        <dbReference type="ARBA" id="ARBA00023237"/>
    </source>
</evidence>
<dbReference type="Proteomes" id="UP000032900">
    <property type="component" value="Unassembled WGS sequence"/>
</dbReference>